<dbReference type="InterPro" id="IPR050132">
    <property type="entry name" value="Gln/Glu-tRNA_Ligase"/>
</dbReference>
<evidence type="ECO:0000313" key="14">
    <source>
        <dbReference type="EMBL" id="MBS7526412.1"/>
    </source>
</evidence>
<feature type="domain" description="Glutamyl/glutaminyl-tRNA synthetase class Ib anti-codon binding" evidence="12">
    <location>
        <begin position="343"/>
        <end position="442"/>
    </location>
</feature>
<evidence type="ECO:0000259" key="13">
    <source>
        <dbReference type="Pfam" id="PF20974"/>
    </source>
</evidence>
<evidence type="ECO:0000256" key="2">
    <source>
        <dbReference type="ARBA" id="ARBA00022490"/>
    </source>
</evidence>
<proteinExistence type="inferred from homology"/>
<dbReference type="InterPro" id="IPR004514">
    <property type="entry name" value="Gln-tRNA-synth"/>
</dbReference>
<organism evidence="14 15">
    <name type="scientific">Fusibacter paucivorans</name>
    <dbReference type="NCBI Taxonomy" id="76009"/>
    <lineage>
        <taxon>Bacteria</taxon>
        <taxon>Bacillati</taxon>
        <taxon>Bacillota</taxon>
        <taxon>Clostridia</taxon>
        <taxon>Eubacteriales</taxon>
        <taxon>Eubacteriales Family XII. Incertae Sedis</taxon>
        <taxon>Fusibacter</taxon>
    </lineage>
</organism>
<dbReference type="RefSeq" id="WP_213236273.1">
    <property type="nucleotide sequence ID" value="NZ_JAHBCL010000010.1"/>
</dbReference>
<keyword evidence="6 10" id="KW-0648">Protein biosynthesis</keyword>
<feature type="domain" description="tRNA synthetases class I (E and Q) anti-codon binding" evidence="13">
    <location>
        <begin position="459"/>
        <end position="531"/>
    </location>
</feature>
<dbReference type="PRINTS" id="PR00987">
    <property type="entry name" value="TRNASYNTHGLU"/>
</dbReference>
<dbReference type="Gene3D" id="3.40.50.620">
    <property type="entry name" value="HUPs"/>
    <property type="match status" value="1"/>
</dbReference>
<evidence type="ECO:0000313" key="15">
    <source>
        <dbReference type="Proteomes" id="UP000746471"/>
    </source>
</evidence>
<dbReference type="NCBIfam" id="NF011291">
    <property type="entry name" value="PRK14703.1"/>
    <property type="match status" value="1"/>
</dbReference>
<dbReference type="InterPro" id="IPR020058">
    <property type="entry name" value="Glu/Gln-tRNA-synth_Ib_cat-dom"/>
</dbReference>
<dbReference type="SUPFAM" id="SSF50715">
    <property type="entry name" value="Ribosomal protein L25-like"/>
    <property type="match status" value="1"/>
</dbReference>
<dbReference type="NCBIfam" id="TIGR00440">
    <property type="entry name" value="glnS"/>
    <property type="match status" value="1"/>
</dbReference>
<sequence length="555" mass="63836">MIKDETVMASNFIHNIIDSDLETGKVKSICTRFPPEPNGYLHVGHAKAILINYLTAKKYGGRFNLRFDDTNPVKEDVEYVESIKADIKWLGCEWDGLYYASDYFGDMYRYAMELVKKGLAFVDDQTAEEIRETRGTLTETGTPSPYRDRSIEENVTLFEQMHDGVFEDGARVLRAKIDMNSPNINMRDPVIYRIARATHHNTGDEWCIYPMYDFAHPIEDALEGVTHSLCSLEFEDHRPLYDWVLEHLDDYKVERPQQIEFAKLYIADSVLGKRYLKKLVDDGTVEGWDDPRLDTISGMRRRGMTPNAIRDFAERIGVAKSNSIVDRALLEHCIRDDLKESVKRKMGVLDPIKLTIANYPEGEVEWLDDEDNPDNPDMGERKIPFSRTLYIERDDVMENPPKKYHRFYVGNEVRLRKAYFVTCTEIIKDADGKITEIIGTYDPETKSGTGFTARKVRGTIHWVSASHAIPATVRLYENLVKREVEGDENTPLVYNDESIQTLTSCMLEPSFKEMTPGERVQILRHGYFIADTKLSSDEALVLNRIVSLKSSYKPK</sequence>
<evidence type="ECO:0000256" key="4">
    <source>
        <dbReference type="ARBA" id="ARBA00022741"/>
    </source>
</evidence>
<feature type="domain" description="Glutamyl/glutaminyl-tRNA synthetase class Ib catalytic" evidence="11">
    <location>
        <begin position="29"/>
        <end position="339"/>
    </location>
</feature>
<comment type="similarity">
    <text evidence="10">Belongs to the class-I aminoacyl-tRNA synthetase family.</text>
</comment>
<dbReference type="InterPro" id="IPR000924">
    <property type="entry name" value="Glu/Gln-tRNA-synth"/>
</dbReference>
<comment type="caution">
    <text evidence="14">The sequence shown here is derived from an EMBL/GenBank/DDBJ whole genome shotgun (WGS) entry which is preliminary data.</text>
</comment>
<evidence type="ECO:0000259" key="12">
    <source>
        <dbReference type="Pfam" id="PF03950"/>
    </source>
</evidence>
<evidence type="ECO:0000256" key="3">
    <source>
        <dbReference type="ARBA" id="ARBA00022598"/>
    </source>
</evidence>
<evidence type="ECO:0000256" key="5">
    <source>
        <dbReference type="ARBA" id="ARBA00022840"/>
    </source>
</evidence>
<keyword evidence="4 10" id="KW-0547">Nucleotide-binding</keyword>
<evidence type="ECO:0000259" key="11">
    <source>
        <dbReference type="Pfam" id="PF00749"/>
    </source>
</evidence>
<dbReference type="EMBL" id="JAHBCL010000010">
    <property type="protein sequence ID" value="MBS7526412.1"/>
    <property type="molecule type" value="Genomic_DNA"/>
</dbReference>
<dbReference type="InterPro" id="IPR001412">
    <property type="entry name" value="aa-tRNA-synth_I_CS"/>
</dbReference>
<reference evidence="14 15" key="1">
    <citation type="submission" date="2021-05" db="EMBL/GenBank/DDBJ databases">
        <title>Fusibacter ferrireducens sp. nov., an anaerobic, sulfur- and Fe-reducing bacterium isolated from the mangrove sediment.</title>
        <authorList>
            <person name="Qiu D."/>
        </authorList>
    </citation>
    <scope>NUCLEOTIDE SEQUENCE [LARGE SCALE GENOMIC DNA]</scope>
    <source>
        <strain evidence="14 15">DSM 12116</strain>
    </source>
</reference>
<protein>
    <recommendedName>
        <fullName evidence="1 9">Glutamine--tRNA ligase</fullName>
        <ecNumber evidence="1 9">6.1.1.18</ecNumber>
    </recommendedName>
</protein>
<keyword evidence="5 10" id="KW-0067">ATP-binding</keyword>
<dbReference type="InterPro" id="IPR011035">
    <property type="entry name" value="Ribosomal_bL25/Gln-tRNA_synth"/>
</dbReference>
<keyword evidence="7 10" id="KW-0030">Aminoacyl-tRNA synthetase</keyword>
<dbReference type="InterPro" id="IPR014729">
    <property type="entry name" value="Rossmann-like_a/b/a_fold"/>
</dbReference>
<evidence type="ECO:0000256" key="7">
    <source>
        <dbReference type="ARBA" id="ARBA00023146"/>
    </source>
</evidence>
<gene>
    <name evidence="14" type="ORF">KHM83_06960</name>
</gene>
<dbReference type="SUPFAM" id="SSF52374">
    <property type="entry name" value="Nucleotidylyl transferase"/>
    <property type="match status" value="1"/>
</dbReference>
<keyword evidence="15" id="KW-1185">Reference proteome</keyword>
<dbReference type="Proteomes" id="UP000746471">
    <property type="component" value="Unassembled WGS sequence"/>
</dbReference>
<dbReference type="Gene3D" id="2.40.240.10">
    <property type="entry name" value="Ribosomal Protein L25, Chain P"/>
    <property type="match status" value="2"/>
</dbReference>
<dbReference type="InterPro" id="IPR020056">
    <property type="entry name" value="Rbsml_bL25/Gln-tRNA_synth_N"/>
</dbReference>
<dbReference type="EC" id="6.1.1.18" evidence="1 9"/>
<keyword evidence="3 10" id="KW-0436">Ligase</keyword>
<accession>A0ABS5PQT2</accession>
<evidence type="ECO:0000256" key="6">
    <source>
        <dbReference type="ARBA" id="ARBA00022917"/>
    </source>
</evidence>
<dbReference type="PANTHER" id="PTHR43097">
    <property type="entry name" value="GLUTAMINE-TRNA LIGASE"/>
    <property type="match status" value="1"/>
</dbReference>
<evidence type="ECO:0000256" key="8">
    <source>
        <dbReference type="ARBA" id="ARBA00048270"/>
    </source>
</evidence>
<evidence type="ECO:0000256" key="9">
    <source>
        <dbReference type="NCBIfam" id="TIGR00440"/>
    </source>
</evidence>
<evidence type="ECO:0000256" key="1">
    <source>
        <dbReference type="ARBA" id="ARBA00012836"/>
    </source>
</evidence>
<dbReference type="InterPro" id="IPR049437">
    <property type="entry name" value="tRNA-synt_1c_C2"/>
</dbReference>
<comment type="catalytic activity">
    <reaction evidence="8">
        <text>tRNA(Gln) + L-glutamine + ATP = L-glutaminyl-tRNA(Gln) + AMP + diphosphate</text>
        <dbReference type="Rhea" id="RHEA:20121"/>
        <dbReference type="Rhea" id="RHEA-COMP:9662"/>
        <dbReference type="Rhea" id="RHEA-COMP:9681"/>
        <dbReference type="ChEBI" id="CHEBI:30616"/>
        <dbReference type="ChEBI" id="CHEBI:33019"/>
        <dbReference type="ChEBI" id="CHEBI:58359"/>
        <dbReference type="ChEBI" id="CHEBI:78442"/>
        <dbReference type="ChEBI" id="CHEBI:78521"/>
        <dbReference type="ChEBI" id="CHEBI:456215"/>
        <dbReference type="EC" id="6.1.1.18"/>
    </reaction>
</comment>
<evidence type="ECO:0000256" key="10">
    <source>
        <dbReference type="RuleBase" id="RU363037"/>
    </source>
</evidence>
<name>A0ABS5PQT2_9FIRM</name>
<dbReference type="GO" id="GO:0016874">
    <property type="term" value="F:ligase activity"/>
    <property type="evidence" value="ECO:0007669"/>
    <property type="project" value="UniProtKB-KW"/>
</dbReference>
<dbReference type="PROSITE" id="PS00178">
    <property type="entry name" value="AA_TRNA_LIGASE_I"/>
    <property type="match status" value="1"/>
</dbReference>
<dbReference type="InterPro" id="IPR020059">
    <property type="entry name" value="Glu/Gln-tRNA-synth_Ib_codon-bd"/>
</dbReference>
<keyword evidence="2" id="KW-0963">Cytoplasm</keyword>
<dbReference type="Pfam" id="PF03950">
    <property type="entry name" value="tRNA-synt_1c_C"/>
    <property type="match status" value="1"/>
</dbReference>
<dbReference type="Pfam" id="PF00749">
    <property type="entry name" value="tRNA-synt_1c"/>
    <property type="match status" value="1"/>
</dbReference>
<dbReference type="Pfam" id="PF20974">
    <property type="entry name" value="tRNA-synt_1c_C2"/>
    <property type="match status" value="1"/>
</dbReference>
<dbReference type="PANTHER" id="PTHR43097:SF5">
    <property type="entry name" value="GLUTAMATE--TRNA LIGASE"/>
    <property type="match status" value="1"/>
</dbReference>